<name>Q2NB93_ERYLH</name>
<keyword evidence="2" id="KW-1185">Reference proteome</keyword>
<evidence type="ECO:0000313" key="1">
    <source>
        <dbReference type="EMBL" id="ABC63048.1"/>
    </source>
</evidence>
<dbReference type="RefSeq" id="WP_011413884.1">
    <property type="nucleotide sequence ID" value="NC_007722.1"/>
</dbReference>
<reference evidence="2" key="1">
    <citation type="journal article" date="2009" name="J. Bacteriol.">
        <title>Complete genome sequence of Erythrobacter litoralis HTCC2594.</title>
        <authorList>
            <person name="Oh H.M."/>
            <person name="Giovannoni S.J."/>
            <person name="Ferriera S."/>
            <person name="Johnson J."/>
            <person name="Cho J.C."/>
        </authorList>
    </citation>
    <scope>NUCLEOTIDE SEQUENCE [LARGE SCALE GENOMIC DNA]</scope>
    <source>
        <strain evidence="2">HTCC2594</strain>
    </source>
</reference>
<proteinExistence type="predicted"/>
<accession>Q2NB93</accession>
<dbReference type="Proteomes" id="UP000008808">
    <property type="component" value="Chromosome"/>
</dbReference>
<dbReference type="KEGG" id="eli:ELI_04780"/>
<dbReference type="STRING" id="314225.ELI_04780"/>
<dbReference type="HOGENOM" id="CLU_170393_0_0_5"/>
<dbReference type="EMBL" id="CP000157">
    <property type="protein sequence ID" value="ABC63048.1"/>
    <property type="molecule type" value="Genomic_DNA"/>
</dbReference>
<gene>
    <name evidence="1" type="ordered locus">ELI_04780</name>
</gene>
<evidence type="ECO:0000313" key="2">
    <source>
        <dbReference type="Proteomes" id="UP000008808"/>
    </source>
</evidence>
<dbReference type="AlphaFoldDB" id="Q2NB93"/>
<dbReference type="eggNOG" id="COG4430">
    <property type="taxonomic scope" value="Bacteria"/>
</dbReference>
<protein>
    <submittedName>
        <fullName evidence="1">Uncharacterized protein</fullName>
    </submittedName>
</protein>
<dbReference type="Pfam" id="PF13376">
    <property type="entry name" value="OmdA"/>
    <property type="match status" value="1"/>
</dbReference>
<sequence length="92" mass="10706">MAQAADPDFRHEMPPEIEKLLAADGELKSRWDALTELGRNEFICWTISAKQEATREKRRQRLVEEVLDGKKRPCCWPGCPHRRQSARKFVDA</sequence>
<organism evidence="1 2">
    <name type="scientific">Erythrobacter litoralis (strain HTCC2594)</name>
    <dbReference type="NCBI Taxonomy" id="314225"/>
    <lineage>
        <taxon>Bacteria</taxon>
        <taxon>Pseudomonadati</taxon>
        <taxon>Pseudomonadota</taxon>
        <taxon>Alphaproteobacteria</taxon>
        <taxon>Sphingomonadales</taxon>
        <taxon>Erythrobacteraceae</taxon>
        <taxon>Erythrobacter/Porphyrobacter group</taxon>
        <taxon>Erythrobacter</taxon>
    </lineage>
</organism>